<protein>
    <submittedName>
        <fullName evidence="1">Uncharacterized protein</fullName>
    </submittedName>
</protein>
<gene>
    <name evidence="1" type="ORF">LARSCL_LOCUS16156</name>
</gene>
<evidence type="ECO:0000313" key="1">
    <source>
        <dbReference type="EMBL" id="CAL1289850.1"/>
    </source>
</evidence>
<accession>A0AAV2B1R5</accession>
<proteinExistence type="predicted"/>
<name>A0AAV2B1R5_9ARAC</name>
<dbReference type="AlphaFoldDB" id="A0AAV2B1R5"/>
<dbReference type="Proteomes" id="UP001497382">
    <property type="component" value="Unassembled WGS sequence"/>
</dbReference>
<reference evidence="1 2" key="1">
    <citation type="submission" date="2024-04" db="EMBL/GenBank/DDBJ databases">
        <authorList>
            <person name="Rising A."/>
            <person name="Reimegard J."/>
            <person name="Sonavane S."/>
            <person name="Akerstrom W."/>
            <person name="Nylinder S."/>
            <person name="Hedman E."/>
            <person name="Kallberg Y."/>
        </authorList>
    </citation>
    <scope>NUCLEOTIDE SEQUENCE [LARGE SCALE GENOMIC DNA]</scope>
</reference>
<keyword evidence="2" id="KW-1185">Reference proteome</keyword>
<organism evidence="1 2">
    <name type="scientific">Larinioides sclopetarius</name>
    <dbReference type="NCBI Taxonomy" id="280406"/>
    <lineage>
        <taxon>Eukaryota</taxon>
        <taxon>Metazoa</taxon>
        <taxon>Ecdysozoa</taxon>
        <taxon>Arthropoda</taxon>
        <taxon>Chelicerata</taxon>
        <taxon>Arachnida</taxon>
        <taxon>Araneae</taxon>
        <taxon>Araneomorphae</taxon>
        <taxon>Entelegynae</taxon>
        <taxon>Araneoidea</taxon>
        <taxon>Araneidae</taxon>
        <taxon>Larinioides</taxon>
    </lineage>
</organism>
<sequence>MSKDSESIDFSISEETVTGSRHSIYSKEDSLTERIKWRRVIKKFSSWRVFQDHCFYFILNFSDHSINGIL</sequence>
<comment type="caution">
    <text evidence="1">The sequence shown here is derived from an EMBL/GenBank/DDBJ whole genome shotgun (WGS) entry which is preliminary data.</text>
</comment>
<dbReference type="EMBL" id="CAXIEN010000255">
    <property type="protein sequence ID" value="CAL1289850.1"/>
    <property type="molecule type" value="Genomic_DNA"/>
</dbReference>
<evidence type="ECO:0000313" key="2">
    <source>
        <dbReference type="Proteomes" id="UP001497382"/>
    </source>
</evidence>